<dbReference type="AlphaFoldDB" id="A0A2P4S8F6"/>
<reference evidence="1 2" key="1">
    <citation type="submission" date="2018-01" db="EMBL/GenBank/DDBJ databases">
        <title>Comparison of the Chinese Bamboo Partridge and Red Junglefowl genome sequences highlights the importance of demography in genome evolution.</title>
        <authorList>
            <person name="Tiley G.P."/>
            <person name="Kimball R.T."/>
            <person name="Braun E.L."/>
            <person name="Burleigh J.G."/>
        </authorList>
    </citation>
    <scope>NUCLEOTIDE SEQUENCE [LARGE SCALE GENOMIC DNA]</scope>
    <source>
        <strain evidence="1">RTK389</strain>
        <tissue evidence="1">Blood</tissue>
    </source>
</reference>
<dbReference type="OrthoDB" id="9397936at2759"/>
<protein>
    <submittedName>
        <fullName evidence="1">Uncharacterized protein</fullName>
    </submittedName>
</protein>
<gene>
    <name evidence="1" type="ORF">CIB84_015849</name>
</gene>
<organism evidence="1 2">
    <name type="scientific">Bambusicola thoracicus</name>
    <name type="common">Chinese bamboo-partridge</name>
    <name type="synonym">Perdix thoracica</name>
    <dbReference type="NCBI Taxonomy" id="9083"/>
    <lineage>
        <taxon>Eukaryota</taxon>
        <taxon>Metazoa</taxon>
        <taxon>Chordata</taxon>
        <taxon>Craniata</taxon>
        <taxon>Vertebrata</taxon>
        <taxon>Euteleostomi</taxon>
        <taxon>Archelosauria</taxon>
        <taxon>Archosauria</taxon>
        <taxon>Dinosauria</taxon>
        <taxon>Saurischia</taxon>
        <taxon>Theropoda</taxon>
        <taxon>Coelurosauria</taxon>
        <taxon>Aves</taxon>
        <taxon>Neognathae</taxon>
        <taxon>Galloanserae</taxon>
        <taxon>Galliformes</taxon>
        <taxon>Phasianidae</taxon>
        <taxon>Perdicinae</taxon>
        <taxon>Bambusicola</taxon>
    </lineage>
</organism>
<sequence>MGWLAMTWRHGDQGTRLGAIIRKMDLVSPELLQPLVTVVATLGKLGTIPGDISLGGDMGSLRARLLTFSSGVRRAMVHPDGDATLLRRALGASKEQPSAPTAITDSWQKAVTAVKDIWAELQEDAACLKNACGTVAAAKVTTEATKGHLVEAVTREDKAHKGLIAAARVMPLSSEVAQVTEVVAAHDARVAEAREGLQAATKATEEVAAAVVAAVAAKERGQHAAVAHGLLEQLVAACMGAYNYYSHVEHCLQDIKAMVGVTTGGDGPDVPKATQGDVGLPKELAEIVVVAEALWDASARLAQEHLLGTLRGVRNLLATSSVTEATKVTQRCREATNALPGLLPPGLC</sequence>
<evidence type="ECO:0000313" key="2">
    <source>
        <dbReference type="Proteomes" id="UP000237246"/>
    </source>
</evidence>
<evidence type="ECO:0000313" key="1">
    <source>
        <dbReference type="EMBL" id="POI20404.1"/>
    </source>
</evidence>
<dbReference type="Proteomes" id="UP000237246">
    <property type="component" value="Unassembled WGS sequence"/>
</dbReference>
<comment type="caution">
    <text evidence="1">The sequence shown here is derived from an EMBL/GenBank/DDBJ whole genome shotgun (WGS) entry which is preliminary data.</text>
</comment>
<name>A0A2P4S8F6_BAMTH</name>
<dbReference type="EMBL" id="PPHD01083876">
    <property type="protein sequence ID" value="POI20404.1"/>
    <property type="molecule type" value="Genomic_DNA"/>
</dbReference>
<keyword evidence="2" id="KW-1185">Reference proteome</keyword>
<proteinExistence type="predicted"/>
<accession>A0A2P4S8F6</accession>